<proteinExistence type="predicted"/>
<sequence>MFKNLSFLALAGTMTLAASMTTGCILSVGDDTLSTGDGDGDGDGDTTGDGDDTTGDGDDTTGDGDGDPGDGDGDPGDGDGDDTTGDGDGDGDGDTGALCGWVSDVDPVGYYCGGEGEDPDGVNPIGCPEGLVDGDPCPEGLTGAGCCDADGNNWYCGTVDDTDITVLELCG</sequence>
<keyword evidence="2" id="KW-0732">Signal</keyword>
<dbReference type="Proteomes" id="UP000237968">
    <property type="component" value="Unassembled WGS sequence"/>
</dbReference>
<dbReference type="AlphaFoldDB" id="A0A2S9XCD3"/>
<evidence type="ECO:0008006" key="5">
    <source>
        <dbReference type="Google" id="ProtNLM"/>
    </source>
</evidence>
<comment type="caution">
    <text evidence="3">The sequence shown here is derived from an EMBL/GenBank/DDBJ whole genome shotgun (WGS) entry which is preliminary data.</text>
</comment>
<evidence type="ECO:0000313" key="3">
    <source>
        <dbReference type="EMBL" id="PRP90515.1"/>
    </source>
</evidence>
<keyword evidence="4" id="KW-1185">Reference proteome</keyword>
<organism evidence="3 4">
    <name type="scientific">Enhygromyxa salina</name>
    <dbReference type="NCBI Taxonomy" id="215803"/>
    <lineage>
        <taxon>Bacteria</taxon>
        <taxon>Pseudomonadati</taxon>
        <taxon>Myxococcota</taxon>
        <taxon>Polyangia</taxon>
        <taxon>Nannocystales</taxon>
        <taxon>Nannocystaceae</taxon>
        <taxon>Enhygromyxa</taxon>
    </lineage>
</organism>
<dbReference type="PROSITE" id="PS51257">
    <property type="entry name" value="PROKAR_LIPOPROTEIN"/>
    <property type="match status" value="1"/>
</dbReference>
<protein>
    <recommendedName>
        <fullName evidence="5">Endo-1,4-beta-xylanase A</fullName>
    </recommendedName>
</protein>
<gene>
    <name evidence="3" type="ORF">ENSA5_64300</name>
</gene>
<reference evidence="3 4" key="1">
    <citation type="submission" date="2018-03" db="EMBL/GenBank/DDBJ databases">
        <title>Draft Genome Sequences of the Obligatory Marine Myxobacteria Enhygromyxa salina SWB005.</title>
        <authorList>
            <person name="Poehlein A."/>
            <person name="Moghaddam J.A."/>
            <person name="Harms H."/>
            <person name="Alanjari M."/>
            <person name="Koenig G.M."/>
            <person name="Daniel R."/>
            <person name="Schaeberle T.F."/>
        </authorList>
    </citation>
    <scope>NUCLEOTIDE SEQUENCE [LARGE SCALE GENOMIC DNA]</scope>
    <source>
        <strain evidence="3 4">SWB005</strain>
    </source>
</reference>
<accession>A0A2S9XCD3</accession>
<feature type="compositionally biased region" description="Acidic residues" evidence="1">
    <location>
        <begin position="38"/>
        <end position="93"/>
    </location>
</feature>
<evidence type="ECO:0000256" key="1">
    <source>
        <dbReference type="SAM" id="MobiDB-lite"/>
    </source>
</evidence>
<evidence type="ECO:0000256" key="2">
    <source>
        <dbReference type="SAM" id="SignalP"/>
    </source>
</evidence>
<evidence type="ECO:0000313" key="4">
    <source>
        <dbReference type="Proteomes" id="UP000237968"/>
    </source>
</evidence>
<feature type="signal peptide" evidence="2">
    <location>
        <begin position="1"/>
        <end position="17"/>
    </location>
</feature>
<name>A0A2S9XCD3_9BACT</name>
<feature type="chain" id="PRO_5015455125" description="Endo-1,4-beta-xylanase A" evidence="2">
    <location>
        <begin position="18"/>
        <end position="171"/>
    </location>
</feature>
<dbReference type="RefSeq" id="WP_181198383.1">
    <property type="nucleotide sequence ID" value="NZ_PVNK01000279.1"/>
</dbReference>
<dbReference type="EMBL" id="PVNK01000279">
    <property type="protein sequence ID" value="PRP90515.1"/>
    <property type="molecule type" value="Genomic_DNA"/>
</dbReference>
<feature type="region of interest" description="Disordered" evidence="1">
    <location>
        <begin position="34"/>
        <end position="100"/>
    </location>
</feature>